<gene>
    <name evidence="2" type="ORF">CJ030_MR4G020926</name>
</gene>
<accession>A0A6A1VXA1</accession>
<organism evidence="2 3">
    <name type="scientific">Morella rubra</name>
    <name type="common">Chinese bayberry</name>
    <dbReference type="NCBI Taxonomy" id="262757"/>
    <lineage>
        <taxon>Eukaryota</taxon>
        <taxon>Viridiplantae</taxon>
        <taxon>Streptophyta</taxon>
        <taxon>Embryophyta</taxon>
        <taxon>Tracheophyta</taxon>
        <taxon>Spermatophyta</taxon>
        <taxon>Magnoliopsida</taxon>
        <taxon>eudicotyledons</taxon>
        <taxon>Gunneridae</taxon>
        <taxon>Pentapetalae</taxon>
        <taxon>rosids</taxon>
        <taxon>fabids</taxon>
        <taxon>Fagales</taxon>
        <taxon>Myricaceae</taxon>
        <taxon>Morella</taxon>
    </lineage>
</organism>
<name>A0A6A1VXA1_9ROSI</name>
<proteinExistence type="predicted"/>
<comment type="caution">
    <text evidence="2">The sequence shown here is derived from an EMBL/GenBank/DDBJ whole genome shotgun (WGS) entry which is preliminary data.</text>
</comment>
<feature type="coiled-coil region" evidence="1">
    <location>
        <begin position="141"/>
        <end position="175"/>
    </location>
</feature>
<evidence type="ECO:0000313" key="2">
    <source>
        <dbReference type="EMBL" id="KAB1217395.1"/>
    </source>
</evidence>
<evidence type="ECO:0000313" key="3">
    <source>
        <dbReference type="Proteomes" id="UP000516437"/>
    </source>
</evidence>
<protein>
    <submittedName>
        <fullName evidence="2">Uncharacterized protein</fullName>
    </submittedName>
</protein>
<dbReference type="AlphaFoldDB" id="A0A6A1VXA1"/>
<evidence type="ECO:0000256" key="1">
    <source>
        <dbReference type="SAM" id="Coils"/>
    </source>
</evidence>
<reference evidence="2 3" key="1">
    <citation type="journal article" date="2019" name="Plant Biotechnol. J.">
        <title>The red bayberry genome and genetic basis of sex determination.</title>
        <authorList>
            <person name="Jia H.M."/>
            <person name="Jia H.J."/>
            <person name="Cai Q.L."/>
            <person name="Wang Y."/>
            <person name="Zhao H.B."/>
            <person name="Yang W.F."/>
            <person name="Wang G.Y."/>
            <person name="Li Y.H."/>
            <person name="Zhan D.L."/>
            <person name="Shen Y.T."/>
            <person name="Niu Q.F."/>
            <person name="Chang L."/>
            <person name="Qiu J."/>
            <person name="Zhao L."/>
            <person name="Xie H.B."/>
            <person name="Fu W.Y."/>
            <person name="Jin J."/>
            <person name="Li X.W."/>
            <person name="Jiao Y."/>
            <person name="Zhou C.C."/>
            <person name="Tu T."/>
            <person name="Chai C.Y."/>
            <person name="Gao J.L."/>
            <person name="Fan L.J."/>
            <person name="van de Weg E."/>
            <person name="Wang J.Y."/>
            <person name="Gao Z.S."/>
        </authorList>
    </citation>
    <scope>NUCLEOTIDE SEQUENCE [LARGE SCALE GENOMIC DNA]</scope>
    <source>
        <tissue evidence="2">Leaves</tissue>
    </source>
</reference>
<sequence length="192" mass="21573">MASHNCSNRSSILSTRPRINRQIFLMVAIRSGNVVSSVLINFHFITECTSSKGNHILHYLSACILIVDPPPSASAPQTFLDLGGPIMHLLASRHLLETRTLDEDEGTEKPITQEVRIPSNAPLSTSPPDWQALEAQIAALRVEHSSSMAELRQSLTDLREEHRRSIEEIREAHHRYMASLEEFFSCHFPSHS</sequence>
<keyword evidence="1" id="KW-0175">Coiled coil</keyword>
<dbReference type="Proteomes" id="UP000516437">
    <property type="component" value="Chromosome 4"/>
</dbReference>
<dbReference type="EMBL" id="RXIC02000022">
    <property type="protein sequence ID" value="KAB1217395.1"/>
    <property type="molecule type" value="Genomic_DNA"/>
</dbReference>
<keyword evidence="3" id="KW-1185">Reference proteome</keyword>